<feature type="domain" description="Formin GTPase-binding" evidence="2">
    <location>
        <begin position="471"/>
        <end position="776"/>
    </location>
</feature>
<proteinExistence type="predicted"/>
<comment type="caution">
    <text evidence="3">The sequence shown here is derived from an EMBL/GenBank/DDBJ whole genome shotgun (WGS) entry which is preliminary data.</text>
</comment>
<feature type="compositionally biased region" description="Pro residues" evidence="1">
    <location>
        <begin position="199"/>
        <end position="218"/>
    </location>
</feature>
<feature type="compositionally biased region" description="Low complexity" evidence="1">
    <location>
        <begin position="219"/>
        <end position="228"/>
    </location>
</feature>
<protein>
    <recommendedName>
        <fullName evidence="2">Formin GTPase-binding domain-containing protein</fullName>
    </recommendedName>
</protein>
<dbReference type="InterPro" id="IPR011989">
    <property type="entry name" value="ARM-like"/>
</dbReference>
<evidence type="ECO:0000256" key="1">
    <source>
        <dbReference type="SAM" id="MobiDB-lite"/>
    </source>
</evidence>
<dbReference type="Proteomes" id="UP000193467">
    <property type="component" value="Unassembled WGS sequence"/>
</dbReference>
<feature type="compositionally biased region" description="Low complexity" evidence="1">
    <location>
        <begin position="368"/>
        <end position="384"/>
    </location>
</feature>
<feature type="compositionally biased region" description="Low complexity" evidence="1">
    <location>
        <begin position="335"/>
        <end position="348"/>
    </location>
</feature>
<feature type="compositionally biased region" description="Polar residues" evidence="1">
    <location>
        <begin position="263"/>
        <end position="288"/>
    </location>
</feature>
<feature type="compositionally biased region" description="Low complexity" evidence="1">
    <location>
        <begin position="169"/>
        <end position="198"/>
    </location>
</feature>
<organism evidence="3 4">
    <name type="scientific">Leucosporidium creatinivorum</name>
    <dbReference type="NCBI Taxonomy" id="106004"/>
    <lineage>
        <taxon>Eukaryota</taxon>
        <taxon>Fungi</taxon>
        <taxon>Dikarya</taxon>
        <taxon>Basidiomycota</taxon>
        <taxon>Pucciniomycotina</taxon>
        <taxon>Microbotryomycetes</taxon>
        <taxon>Leucosporidiales</taxon>
        <taxon>Leucosporidium</taxon>
    </lineage>
</organism>
<sequence>MSSSTSPPPPSPSKTSALLRKVVTGVTSPISPEEHAKRWGRSPPPAPTSSTRPATQTGSVSARVAAFEAASLSRVGNGGGNRAYERVPLPLSPVKTSFAGAGAGGQRGGQGATSPTVPASFFQQQQLRRSPQPQPVGGGEMGKGAYAPRSQQLGQEAASAGIGNKENHQQQQQQRSAGQYQHQQQHHCQPSQQQSQPSFPHPPSRLPSPPSSALPLPSPTSSSTSQTPSSPPMIPLPLSSPLSLLSASYSPTPTEGSEVSVCTMATRSSDSTHASSLVSGVSGETETASVEKAKVGVARRVVVPSPASSPVVRQGEGEGEMRRVQQQQAPRIVETAPTPKKPSPSTSAQYQAPRLAHQQLPSSSAGEQYQQQQQQQHPFQQAVPRPQPQPQPHPPQHQRAISAFSESLPASYPSSPTSPYDRAEQAGFRPLPLDHQASSSEPREAGKGRKRANTLGAREGAEQLGGQMVVESREEKEKRVDEAFGRLLDTMQLPDRTVRLKMLSLALPLKEEMLRSASVPSPSSLSPGARPTHARGRSLNVDSSPNLTPIQTHQVPILTSGKEGKKEKRGRSTSFGSALGVRKTKSSQSLRASAASATVSSSSPATTDQPRRPSHSRTPSASSLFRSLGRSTPNPTASPSSSSDEEDATFWAVRIRSASVGVLEVKEVGRLRGRLRSEQPGWVEEFLRAGGYKGLCERLGEVLGVEWREEQHDDQILYELLRCFKALTLTSAGRHSLSSLSPTPFLPLASLLFSEKRPGDLPCRQLLVELLQAIFDVAPSGEGVKPVGRKCADWEAAGVVRLERADGEGGSGGVRRYTRPIKGGEDAEGGGGWDALTPERKTEVHRFVYSLMQGPPNEKEEAKLDFIQQTHQERAFKVWVTELSDCVRDYFWIFCHSQNLFWSLEQIDQSQIEAPKVPSGMTGGVEYEAMAYCAAHFRLLNALAKTCPSREEAFKFHNDLFDSGLERVLLTLRRASLVYYQSLHLEMSRYIALARSVGFNLGPRILACLDARSLGRQEQMVLQMAREREAAAAKARGRTESGAPQLGEVQF</sequence>
<feature type="compositionally biased region" description="Polar residues" evidence="1">
    <location>
        <begin position="616"/>
        <end position="634"/>
    </location>
</feature>
<dbReference type="Pfam" id="PF06371">
    <property type="entry name" value="Drf_GBD"/>
    <property type="match status" value="1"/>
</dbReference>
<dbReference type="InterPro" id="IPR016024">
    <property type="entry name" value="ARM-type_fold"/>
</dbReference>
<gene>
    <name evidence="3" type="ORF">BCR35DRAFT_302919</name>
</gene>
<keyword evidence="4" id="KW-1185">Reference proteome</keyword>
<feature type="compositionally biased region" description="Low complexity" evidence="1">
    <location>
        <begin position="407"/>
        <end position="419"/>
    </location>
</feature>
<feature type="compositionally biased region" description="Low complexity" evidence="1">
    <location>
        <begin position="586"/>
        <end position="607"/>
    </location>
</feature>
<feature type="compositionally biased region" description="Low complexity" evidence="1">
    <location>
        <begin position="120"/>
        <end position="131"/>
    </location>
</feature>
<feature type="compositionally biased region" description="Pro residues" evidence="1">
    <location>
        <begin position="1"/>
        <end position="12"/>
    </location>
</feature>
<evidence type="ECO:0000313" key="3">
    <source>
        <dbReference type="EMBL" id="ORY84625.1"/>
    </source>
</evidence>
<dbReference type="SMART" id="SM01140">
    <property type="entry name" value="Drf_GBD"/>
    <property type="match status" value="1"/>
</dbReference>
<dbReference type="OrthoDB" id="2155261at2759"/>
<feature type="compositionally biased region" description="Polar residues" evidence="1">
    <location>
        <begin position="540"/>
        <end position="554"/>
    </location>
</feature>
<dbReference type="GO" id="GO:0003779">
    <property type="term" value="F:actin binding"/>
    <property type="evidence" value="ECO:0007669"/>
    <property type="project" value="InterPro"/>
</dbReference>
<feature type="region of interest" description="Disordered" evidence="1">
    <location>
        <begin position="515"/>
        <end position="645"/>
    </location>
</feature>
<feature type="compositionally biased region" description="Low complexity" evidence="1">
    <location>
        <begin position="516"/>
        <end position="527"/>
    </location>
</feature>
<feature type="compositionally biased region" description="Pro residues" evidence="1">
    <location>
        <begin position="385"/>
        <end position="395"/>
    </location>
</feature>
<dbReference type="EMBL" id="MCGR01000017">
    <property type="protein sequence ID" value="ORY84625.1"/>
    <property type="molecule type" value="Genomic_DNA"/>
</dbReference>
<feature type="region of interest" description="Disordered" evidence="1">
    <location>
        <begin position="93"/>
        <end position="477"/>
    </location>
</feature>
<feature type="compositionally biased region" description="Gly residues" evidence="1">
    <location>
        <begin position="101"/>
        <end position="111"/>
    </location>
</feature>
<feature type="region of interest" description="Disordered" evidence="1">
    <location>
        <begin position="809"/>
        <end position="836"/>
    </location>
</feature>
<name>A0A1Y2FPI2_9BASI</name>
<accession>A0A1Y2FPI2</accession>
<reference evidence="3 4" key="1">
    <citation type="submission" date="2016-07" db="EMBL/GenBank/DDBJ databases">
        <title>Pervasive Adenine N6-methylation of Active Genes in Fungi.</title>
        <authorList>
            <consortium name="DOE Joint Genome Institute"/>
            <person name="Mondo S.J."/>
            <person name="Dannebaum R.O."/>
            <person name="Kuo R.C."/>
            <person name="Labutti K."/>
            <person name="Haridas S."/>
            <person name="Kuo A."/>
            <person name="Salamov A."/>
            <person name="Ahrendt S.R."/>
            <person name="Lipzen A."/>
            <person name="Sullivan W."/>
            <person name="Andreopoulos W.B."/>
            <person name="Clum A."/>
            <person name="Lindquist E."/>
            <person name="Daum C."/>
            <person name="Ramamoorthy G.K."/>
            <person name="Gryganskyi A."/>
            <person name="Culley D."/>
            <person name="Magnuson J.K."/>
            <person name="James T.Y."/>
            <person name="O'Malley M.A."/>
            <person name="Stajich J.E."/>
            <person name="Spatafora J.W."/>
            <person name="Visel A."/>
            <person name="Grigoriev I.V."/>
        </authorList>
    </citation>
    <scope>NUCLEOTIDE SEQUENCE [LARGE SCALE GENOMIC DNA]</scope>
    <source>
        <strain evidence="3 4">62-1032</strain>
    </source>
</reference>
<dbReference type="InParanoid" id="A0A1Y2FPI2"/>
<evidence type="ECO:0000313" key="4">
    <source>
        <dbReference type="Proteomes" id="UP000193467"/>
    </source>
</evidence>
<dbReference type="GO" id="GO:0030036">
    <property type="term" value="P:actin cytoskeleton organization"/>
    <property type="evidence" value="ECO:0007669"/>
    <property type="project" value="InterPro"/>
</dbReference>
<evidence type="ECO:0000259" key="2">
    <source>
        <dbReference type="SMART" id="SM01140"/>
    </source>
</evidence>
<dbReference type="InterPro" id="IPR010473">
    <property type="entry name" value="GTPase-bd"/>
</dbReference>
<dbReference type="AlphaFoldDB" id="A0A1Y2FPI2"/>
<dbReference type="Gene3D" id="1.25.10.10">
    <property type="entry name" value="Leucine-rich Repeat Variant"/>
    <property type="match status" value="1"/>
</dbReference>
<feature type="compositionally biased region" description="Low complexity" evidence="1">
    <location>
        <begin position="298"/>
        <end position="313"/>
    </location>
</feature>
<feature type="region of interest" description="Disordered" evidence="1">
    <location>
        <begin position="1"/>
        <end position="62"/>
    </location>
</feature>
<dbReference type="GO" id="GO:0031267">
    <property type="term" value="F:small GTPase binding"/>
    <property type="evidence" value="ECO:0007669"/>
    <property type="project" value="InterPro"/>
</dbReference>
<feature type="compositionally biased region" description="Low complexity" evidence="1">
    <location>
        <begin position="236"/>
        <end position="253"/>
    </location>
</feature>
<dbReference type="SUPFAM" id="SSF48371">
    <property type="entry name" value="ARM repeat"/>
    <property type="match status" value="1"/>
</dbReference>